<dbReference type="GO" id="GO:0000156">
    <property type="term" value="F:phosphorelay response regulator activity"/>
    <property type="evidence" value="ECO:0007669"/>
    <property type="project" value="TreeGrafter"/>
</dbReference>
<evidence type="ECO:0000256" key="2">
    <source>
        <dbReference type="ARBA" id="ARBA00022490"/>
    </source>
</evidence>
<name>A0A7X1ZC47_9PROT</name>
<dbReference type="FunFam" id="1.10.10.10:FF:000099">
    <property type="entry name" value="Two-component system response regulator TorR"/>
    <property type="match status" value="1"/>
</dbReference>
<dbReference type="EMBL" id="WIVE01000002">
    <property type="protein sequence ID" value="MQX35269.1"/>
    <property type="molecule type" value="Genomic_DNA"/>
</dbReference>
<keyword evidence="5" id="KW-0805">Transcription regulation</keyword>
<dbReference type="InterPro" id="IPR011006">
    <property type="entry name" value="CheY-like_superfamily"/>
</dbReference>
<dbReference type="InterPro" id="IPR039420">
    <property type="entry name" value="WalR-like"/>
</dbReference>
<organism evidence="14 15">
    <name type="scientific">Roseospira navarrensis</name>
    <dbReference type="NCBI Taxonomy" id="140058"/>
    <lineage>
        <taxon>Bacteria</taxon>
        <taxon>Pseudomonadati</taxon>
        <taxon>Pseudomonadota</taxon>
        <taxon>Alphaproteobacteria</taxon>
        <taxon>Rhodospirillales</taxon>
        <taxon>Rhodospirillaceae</taxon>
        <taxon>Roseospira</taxon>
    </lineage>
</organism>
<dbReference type="GO" id="GO:0032993">
    <property type="term" value="C:protein-DNA complex"/>
    <property type="evidence" value="ECO:0007669"/>
    <property type="project" value="TreeGrafter"/>
</dbReference>
<dbReference type="InterPro" id="IPR036388">
    <property type="entry name" value="WH-like_DNA-bd_sf"/>
</dbReference>
<reference evidence="14 15" key="1">
    <citation type="submission" date="2019-10" db="EMBL/GenBank/DDBJ databases">
        <title>Draft whole-genome sequence of the purple nonsulfur photosynthetic bacterium Roseospira navarrensis DSM 15114.</title>
        <authorList>
            <person name="Kyndt J.A."/>
            <person name="Meyer T.E."/>
        </authorList>
    </citation>
    <scope>NUCLEOTIDE SEQUENCE [LARGE SCALE GENOMIC DNA]</scope>
    <source>
        <strain evidence="14 15">DSM 15114</strain>
    </source>
</reference>
<dbReference type="CDD" id="cd00383">
    <property type="entry name" value="trans_reg_C"/>
    <property type="match status" value="1"/>
</dbReference>
<dbReference type="PANTHER" id="PTHR48111:SF58">
    <property type="entry name" value="TORCAD OPERON TRANSCRIPTIONAL REGULATORY PROTEIN TORR"/>
    <property type="match status" value="1"/>
</dbReference>
<dbReference type="GO" id="GO:0006355">
    <property type="term" value="P:regulation of DNA-templated transcription"/>
    <property type="evidence" value="ECO:0007669"/>
    <property type="project" value="InterPro"/>
</dbReference>
<sequence length="310" mass="34484">MRHVRSRFADRVTKKPVKLRVNGATRVAARPPLAGRAGPGYHRGWGNRGWGNRLTQPRRNTPVLEPDGPLHDRATVLVVDDDAITRDCLGATLETAGFSTLTAGDGQEMATVIAQHRVDVILLDIAMPGKDGFTLTRELRQTSDVGLIIVSARDAREDRLSGLELGADDYIVKPVDDAELVVRVRALVRRLESSGARRTGEARRRRFGHWEMDMHTRSLRDTRGGEVRLTGAEFDLLSAFTENAGEVMTRQQLLAGHRPVPFEPTERTVDVLVRRLRQKLEDAPSQPRLIVTVHRAGYIFTADVDIVDEA</sequence>
<keyword evidence="3 9" id="KW-0597">Phosphoprotein</keyword>
<dbReference type="SUPFAM" id="SSF52172">
    <property type="entry name" value="CheY-like"/>
    <property type="match status" value="1"/>
</dbReference>
<comment type="subcellular location">
    <subcellularLocation>
        <location evidence="1">Cytoplasm</location>
    </subcellularLocation>
</comment>
<protein>
    <recommendedName>
        <fullName evidence="8">Regulatory protein VirG</fullName>
    </recommendedName>
</protein>
<dbReference type="GO" id="GO:0005829">
    <property type="term" value="C:cytosol"/>
    <property type="evidence" value="ECO:0007669"/>
    <property type="project" value="TreeGrafter"/>
</dbReference>
<feature type="domain" description="OmpR/PhoB-type" evidence="13">
    <location>
        <begin position="202"/>
        <end position="302"/>
    </location>
</feature>
<evidence type="ECO:0000256" key="10">
    <source>
        <dbReference type="PROSITE-ProRule" id="PRU01091"/>
    </source>
</evidence>
<evidence type="ECO:0000256" key="8">
    <source>
        <dbReference type="ARBA" id="ARBA00067337"/>
    </source>
</evidence>
<feature type="region of interest" description="Disordered" evidence="11">
    <location>
        <begin position="48"/>
        <end position="67"/>
    </location>
</feature>
<evidence type="ECO:0000256" key="1">
    <source>
        <dbReference type="ARBA" id="ARBA00004496"/>
    </source>
</evidence>
<dbReference type="OrthoDB" id="9784252at2"/>
<keyword evidence="15" id="KW-1185">Reference proteome</keyword>
<dbReference type="SMART" id="SM00862">
    <property type="entry name" value="Trans_reg_C"/>
    <property type="match status" value="1"/>
</dbReference>
<dbReference type="InterPro" id="IPR001789">
    <property type="entry name" value="Sig_transdc_resp-reg_receiver"/>
</dbReference>
<evidence type="ECO:0000256" key="4">
    <source>
        <dbReference type="ARBA" id="ARBA00023012"/>
    </source>
</evidence>
<dbReference type="Pfam" id="PF00072">
    <property type="entry name" value="Response_reg"/>
    <property type="match status" value="1"/>
</dbReference>
<dbReference type="Gene3D" id="6.10.250.690">
    <property type="match status" value="1"/>
</dbReference>
<evidence type="ECO:0000313" key="15">
    <source>
        <dbReference type="Proteomes" id="UP000434582"/>
    </source>
</evidence>
<gene>
    <name evidence="14" type="ORF">GHC57_01930</name>
</gene>
<evidence type="ECO:0000256" key="3">
    <source>
        <dbReference type="ARBA" id="ARBA00022553"/>
    </source>
</evidence>
<dbReference type="PROSITE" id="PS51755">
    <property type="entry name" value="OMPR_PHOB"/>
    <property type="match status" value="1"/>
</dbReference>
<dbReference type="PANTHER" id="PTHR48111">
    <property type="entry name" value="REGULATOR OF RPOS"/>
    <property type="match status" value="1"/>
</dbReference>
<evidence type="ECO:0000256" key="6">
    <source>
        <dbReference type="ARBA" id="ARBA00023125"/>
    </source>
</evidence>
<comment type="caution">
    <text evidence="14">The sequence shown here is derived from an EMBL/GenBank/DDBJ whole genome shotgun (WGS) entry which is preliminary data.</text>
</comment>
<evidence type="ECO:0000256" key="9">
    <source>
        <dbReference type="PROSITE-ProRule" id="PRU00169"/>
    </source>
</evidence>
<feature type="modified residue" description="4-aspartylphosphate" evidence="9">
    <location>
        <position position="124"/>
    </location>
</feature>
<evidence type="ECO:0000259" key="13">
    <source>
        <dbReference type="PROSITE" id="PS51755"/>
    </source>
</evidence>
<evidence type="ECO:0000256" key="7">
    <source>
        <dbReference type="ARBA" id="ARBA00023163"/>
    </source>
</evidence>
<dbReference type="CDD" id="cd17574">
    <property type="entry name" value="REC_OmpR"/>
    <property type="match status" value="1"/>
</dbReference>
<dbReference type="Gene3D" id="1.10.10.10">
    <property type="entry name" value="Winged helix-like DNA-binding domain superfamily/Winged helix DNA-binding domain"/>
    <property type="match status" value="1"/>
</dbReference>
<evidence type="ECO:0000313" key="14">
    <source>
        <dbReference type="EMBL" id="MQX35269.1"/>
    </source>
</evidence>
<dbReference type="SUPFAM" id="SSF46894">
    <property type="entry name" value="C-terminal effector domain of the bipartite response regulators"/>
    <property type="match status" value="1"/>
</dbReference>
<dbReference type="Pfam" id="PF00486">
    <property type="entry name" value="Trans_reg_C"/>
    <property type="match status" value="1"/>
</dbReference>
<dbReference type="Gene3D" id="3.40.50.2300">
    <property type="match status" value="1"/>
</dbReference>
<evidence type="ECO:0000256" key="11">
    <source>
        <dbReference type="SAM" id="MobiDB-lite"/>
    </source>
</evidence>
<feature type="domain" description="Response regulatory" evidence="12">
    <location>
        <begin position="75"/>
        <end position="188"/>
    </location>
</feature>
<dbReference type="PROSITE" id="PS50110">
    <property type="entry name" value="RESPONSE_REGULATORY"/>
    <property type="match status" value="1"/>
</dbReference>
<keyword evidence="7" id="KW-0804">Transcription</keyword>
<keyword evidence="2" id="KW-0963">Cytoplasm</keyword>
<dbReference type="SMART" id="SM00448">
    <property type="entry name" value="REC"/>
    <property type="match status" value="1"/>
</dbReference>
<proteinExistence type="predicted"/>
<dbReference type="GO" id="GO:0000976">
    <property type="term" value="F:transcription cis-regulatory region binding"/>
    <property type="evidence" value="ECO:0007669"/>
    <property type="project" value="TreeGrafter"/>
</dbReference>
<dbReference type="InterPro" id="IPR016032">
    <property type="entry name" value="Sig_transdc_resp-reg_C-effctor"/>
</dbReference>
<evidence type="ECO:0000256" key="5">
    <source>
        <dbReference type="ARBA" id="ARBA00023015"/>
    </source>
</evidence>
<feature type="DNA-binding region" description="OmpR/PhoB-type" evidence="10">
    <location>
        <begin position="202"/>
        <end position="302"/>
    </location>
</feature>
<accession>A0A7X1ZC47</accession>
<keyword evidence="6 10" id="KW-0238">DNA-binding</keyword>
<keyword evidence="4" id="KW-0902">Two-component regulatory system</keyword>
<dbReference type="Proteomes" id="UP000434582">
    <property type="component" value="Unassembled WGS sequence"/>
</dbReference>
<dbReference type="InterPro" id="IPR001867">
    <property type="entry name" value="OmpR/PhoB-type_DNA-bd"/>
</dbReference>
<dbReference type="AlphaFoldDB" id="A0A7X1ZC47"/>
<evidence type="ECO:0000259" key="12">
    <source>
        <dbReference type="PROSITE" id="PS50110"/>
    </source>
</evidence>